<accession>A0ABW1UM52</accession>
<dbReference type="Gene3D" id="3.90.980.10">
    <property type="entry name" value="DNA primase, catalytic core, N-terminal domain"/>
    <property type="match status" value="1"/>
</dbReference>
<protein>
    <recommendedName>
        <fullName evidence="12 13">DNA primase</fullName>
        <ecNumber evidence="12">2.7.7.101</ecNumber>
    </recommendedName>
</protein>
<dbReference type="PANTHER" id="PTHR30313">
    <property type="entry name" value="DNA PRIMASE"/>
    <property type="match status" value="1"/>
</dbReference>
<dbReference type="InterPro" id="IPR050219">
    <property type="entry name" value="DnaG_primase"/>
</dbReference>
<keyword evidence="5 12" id="KW-0235">DNA replication</keyword>
<dbReference type="InterPro" id="IPR013264">
    <property type="entry name" value="DNAG_N"/>
</dbReference>
<dbReference type="InterPro" id="IPR002694">
    <property type="entry name" value="Znf_CHC2"/>
</dbReference>
<dbReference type="Gene3D" id="3.40.1360.10">
    <property type="match status" value="1"/>
</dbReference>
<comment type="catalytic activity">
    <reaction evidence="12">
        <text>ssDNA + n NTP = ssDNA/pppN(pN)n-1 hybrid + (n-1) diphosphate.</text>
        <dbReference type="EC" id="2.7.7.101"/>
    </reaction>
</comment>
<dbReference type="Proteomes" id="UP001596310">
    <property type="component" value="Unassembled WGS sequence"/>
</dbReference>
<keyword evidence="8 12" id="KW-0862">Zinc</keyword>
<evidence type="ECO:0000259" key="15">
    <source>
        <dbReference type="PROSITE" id="PS50880"/>
    </source>
</evidence>
<dbReference type="InterPro" id="IPR016136">
    <property type="entry name" value="DNA_helicase_N/primase_C"/>
</dbReference>
<sequence>MATKIPESYIDMVRSKTNIVDLIGQTVQLHKSGKNLFGLCPFHEERTPSFSVNEEKQIFHCFSCHRGGNVFKFLMELEQISFPEAVIKVAEFSDLPLPENVVAANQQDQHSETRQLQKLYQDAQVLYSHILTKTQVGEGALTYLHQREMTDEAISEFGLGYAPQQANVLLDFLTSRQVSRELLVRSGLFAQREDGTLIDRFRDRVMFPIQDQNGNVIAFSGRILSQKEHEPKYLNSPETKLFQKRETLYHFAQARPVIRQEQTAILFEGFMDVITAFRAGVKNGVASMGTSLTSQQLYLLSRAAKKLIVCYDGDDPGQHASAAALQLLKETDFEVGVVSLPEQKDPDEFVKKYGALAFQKQLQDHVQTPIQFTLAQLARRYNLNQDADRLAYVQAALQELVKLPSAVEQDLYLKQVARQGNVDLTALHQEFEGAARQFHRQQRAQQRQTREVAPPTAQQPPTPALSTKLDGAAISERRLLYLAIRQDSLLARLAADDDFHFNNEQIQALFEAWRDYAESAGSHSLSAFVDLLSPDLQNLLMEIEMMEVPDEVSDGEIDDYQRNIIQAKIKQALVAAQQNVQHATEVGDEEAEMVWLNQVLNLKRQLI</sequence>
<dbReference type="Pfam" id="PF13155">
    <property type="entry name" value="Toprim_2"/>
    <property type="match status" value="1"/>
</dbReference>
<evidence type="ECO:0000256" key="6">
    <source>
        <dbReference type="ARBA" id="ARBA00022723"/>
    </source>
</evidence>
<evidence type="ECO:0000256" key="8">
    <source>
        <dbReference type="ARBA" id="ARBA00022833"/>
    </source>
</evidence>
<comment type="cofactor">
    <cofactor evidence="12 13">
        <name>Zn(2+)</name>
        <dbReference type="ChEBI" id="CHEBI:29105"/>
    </cofactor>
    <text evidence="12 13">Binds 1 zinc ion per monomer.</text>
</comment>
<dbReference type="EC" id="2.7.7.101" evidence="12"/>
<dbReference type="PANTHER" id="PTHR30313:SF2">
    <property type="entry name" value="DNA PRIMASE"/>
    <property type="match status" value="1"/>
</dbReference>
<organism evidence="16 17">
    <name type="scientific">Lapidilactobacillus achengensis</name>
    <dbReference type="NCBI Taxonomy" id="2486000"/>
    <lineage>
        <taxon>Bacteria</taxon>
        <taxon>Bacillati</taxon>
        <taxon>Bacillota</taxon>
        <taxon>Bacilli</taxon>
        <taxon>Lactobacillales</taxon>
        <taxon>Lactobacillaceae</taxon>
        <taxon>Lapidilactobacillus</taxon>
    </lineage>
</organism>
<keyword evidence="10 12" id="KW-0238">DNA-binding</keyword>
<evidence type="ECO:0000256" key="2">
    <source>
        <dbReference type="ARBA" id="ARBA00022515"/>
    </source>
</evidence>
<evidence type="ECO:0000256" key="14">
    <source>
        <dbReference type="SAM" id="MobiDB-lite"/>
    </source>
</evidence>
<proteinExistence type="inferred from homology"/>
<dbReference type="EMBL" id="JBHSSM010000015">
    <property type="protein sequence ID" value="MFC6315035.1"/>
    <property type="molecule type" value="Genomic_DNA"/>
</dbReference>
<keyword evidence="2 12" id="KW-0639">Primosome</keyword>
<dbReference type="NCBIfam" id="TIGR01391">
    <property type="entry name" value="dnaG"/>
    <property type="match status" value="1"/>
</dbReference>
<dbReference type="SUPFAM" id="SSF56731">
    <property type="entry name" value="DNA primase core"/>
    <property type="match status" value="1"/>
</dbReference>
<feature type="region of interest" description="Disordered" evidence="14">
    <location>
        <begin position="437"/>
        <end position="467"/>
    </location>
</feature>
<evidence type="ECO:0000256" key="5">
    <source>
        <dbReference type="ARBA" id="ARBA00022705"/>
    </source>
</evidence>
<dbReference type="InterPro" id="IPR037068">
    <property type="entry name" value="DNA_primase_core_N_sf"/>
</dbReference>
<dbReference type="CDD" id="cd03364">
    <property type="entry name" value="TOPRIM_DnaG_primases"/>
    <property type="match status" value="1"/>
</dbReference>
<keyword evidence="4 12" id="KW-0548">Nucleotidyltransferase</keyword>
<evidence type="ECO:0000256" key="4">
    <source>
        <dbReference type="ARBA" id="ARBA00022695"/>
    </source>
</evidence>
<keyword evidence="6 12" id="KW-0479">Metal-binding</keyword>
<feature type="domain" description="Toprim" evidence="15">
    <location>
        <begin position="262"/>
        <end position="343"/>
    </location>
</feature>
<dbReference type="InterPro" id="IPR006295">
    <property type="entry name" value="DNA_primase_DnaG"/>
</dbReference>
<comment type="function">
    <text evidence="12 13">RNA polymerase that catalyzes the synthesis of short RNA molecules used as primers for DNA polymerase during DNA replication.</text>
</comment>
<evidence type="ECO:0000256" key="12">
    <source>
        <dbReference type="HAMAP-Rule" id="MF_00974"/>
    </source>
</evidence>
<dbReference type="Pfam" id="PF10410">
    <property type="entry name" value="DnaB_bind"/>
    <property type="match status" value="1"/>
</dbReference>
<keyword evidence="11 12" id="KW-0804">Transcription</keyword>
<dbReference type="InterPro" id="IPR006171">
    <property type="entry name" value="TOPRIM_dom"/>
</dbReference>
<dbReference type="SMART" id="SM00400">
    <property type="entry name" value="ZnF_CHCC"/>
    <property type="match status" value="1"/>
</dbReference>
<name>A0ABW1UM52_9LACO</name>
<dbReference type="Gene3D" id="1.10.860.10">
    <property type="entry name" value="DNAb Helicase, Chain A"/>
    <property type="match status" value="1"/>
</dbReference>
<dbReference type="RefSeq" id="WP_125595993.1">
    <property type="nucleotide sequence ID" value="NZ_JBHSSM010000015.1"/>
</dbReference>
<evidence type="ECO:0000313" key="16">
    <source>
        <dbReference type="EMBL" id="MFC6315035.1"/>
    </source>
</evidence>
<dbReference type="PROSITE" id="PS50880">
    <property type="entry name" value="TOPRIM"/>
    <property type="match status" value="1"/>
</dbReference>
<dbReference type="InterPro" id="IPR030846">
    <property type="entry name" value="DnaG_bac"/>
</dbReference>
<keyword evidence="17" id="KW-1185">Reference proteome</keyword>
<comment type="subunit">
    <text evidence="12">Monomer. Interacts with DnaB.</text>
</comment>
<feature type="zinc finger region" description="CHC2-type" evidence="12">
    <location>
        <begin position="40"/>
        <end position="64"/>
    </location>
</feature>
<dbReference type="Pfam" id="PF01807">
    <property type="entry name" value="Zn_ribbon_DnaG"/>
    <property type="match status" value="1"/>
</dbReference>
<keyword evidence="9" id="KW-0460">Magnesium</keyword>
<dbReference type="Gene3D" id="3.90.580.10">
    <property type="entry name" value="Zinc finger, CHC2-type domain"/>
    <property type="match status" value="1"/>
</dbReference>
<evidence type="ECO:0000256" key="1">
    <source>
        <dbReference type="ARBA" id="ARBA00022478"/>
    </source>
</evidence>
<dbReference type="InterPro" id="IPR034151">
    <property type="entry name" value="TOPRIM_DnaG_bac"/>
</dbReference>
<keyword evidence="1 12" id="KW-0240">DNA-directed RNA polymerase</keyword>
<comment type="similarity">
    <text evidence="12 13">Belongs to the DnaG primase family.</text>
</comment>
<evidence type="ECO:0000256" key="13">
    <source>
        <dbReference type="PIRNR" id="PIRNR002811"/>
    </source>
</evidence>
<dbReference type="InterPro" id="IPR036977">
    <property type="entry name" value="DNA_primase_Znf_CHC2"/>
</dbReference>
<keyword evidence="7 12" id="KW-0863">Zinc-finger</keyword>
<evidence type="ECO:0000256" key="11">
    <source>
        <dbReference type="ARBA" id="ARBA00023163"/>
    </source>
</evidence>
<dbReference type="SMART" id="SM00493">
    <property type="entry name" value="TOPRIM"/>
    <property type="match status" value="1"/>
</dbReference>
<dbReference type="Pfam" id="PF08275">
    <property type="entry name" value="DNAG_N"/>
    <property type="match status" value="1"/>
</dbReference>
<keyword evidence="3 12" id="KW-0808">Transferase</keyword>
<evidence type="ECO:0000256" key="7">
    <source>
        <dbReference type="ARBA" id="ARBA00022771"/>
    </source>
</evidence>
<comment type="caution">
    <text evidence="16">The sequence shown here is derived from an EMBL/GenBank/DDBJ whole genome shotgun (WGS) entry which is preliminary data.</text>
</comment>
<dbReference type="InterPro" id="IPR019475">
    <property type="entry name" value="DNA_primase_DnaB-bd"/>
</dbReference>
<dbReference type="HAMAP" id="MF_00974">
    <property type="entry name" value="DNA_primase_DnaG"/>
    <property type="match status" value="1"/>
</dbReference>
<dbReference type="PIRSF" id="PIRSF002811">
    <property type="entry name" value="DnaG"/>
    <property type="match status" value="1"/>
</dbReference>
<evidence type="ECO:0000256" key="3">
    <source>
        <dbReference type="ARBA" id="ARBA00022679"/>
    </source>
</evidence>
<gene>
    <name evidence="12 16" type="primary">dnaG</name>
    <name evidence="16" type="ORF">ACFQHW_05550</name>
</gene>
<evidence type="ECO:0000256" key="9">
    <source>
        <dbReference type="ARBA" id="ARBA00022842"/>
    </source>
</evidence>
<dbReference type="SUPFAM" id="SSF57783">
    <property type="entry name" value="Zinc beta-ribbon"/>
    <property type="match status" value="1"/>
</dbReference>
<reference evidence="17" key="1">
    <citation type="journal article" date="2019" name="Int. J. Syst. Evol. Microbiol.">
        <title>The Global Catalogue of Microorganisms (GCM) 10K type strain sequencing project: providing services to taxonomists for standard genome sequencing and annotation.</title>
        <authorList>
            <consortium name="The Broad Institute Genomics Platform"/>
            <consortium name="The Broad Institute Genome Sequencing Center for Infectious Disease"/>
            <person name="Wu L."/>
            <person name="Ma J."/>
        </authorList>
    </citation>
    <scope>NUCLEOTIDE SEQUENCE [LARGE SCALE GENOMIC DNA]</scope>
    <source>
        <strain evidence="17">CCM 8897</strain>
    </source>
</reference>
<comment type="domain">
    <text evidence="12">Contains an N-terminal zinc-binding domain, a central core domain that contains the primase activity, and a C-terminal DnaB-binding domain.</text>
</comment>
<evidence type="ECO:0000256" key="10">
    <source>
        <dbReference type="ARBA" id="ARBA00023125"/>
    </source>
</evidence>
<evidence type="ECO:0000313" key="17">
    <source>
        <dbReference type="Proteomes" id="UP001596310"/>
    </source>
</evidence>